<gene>
    <name evidence="3" type="ORF">PF001_g25851</name>
    <name evidence="2" type="ORF">PF010_g17958</name>
    <name evidence="1" type="ORF">PF011_g25432</name>
</gene>
<dbReference type="EMBL" id="QXFW01003103">
    <property type="protein sequence ID" value="KAE8972989.1"/>
    <property type="molecule type" value="Genomic_DNA"/>
</dbReference>
<dbReference type="EMBL" id="QXGE01003108">
    <property type="protein sequence ID" value="KAE9277040.1"/>
    <property type="molecule type" value="Genomic_DNA"/>
</dbReference>
<dbReference type="AlphaFoldDB" id="A0A6A4BN09"/>
<comment type="caution">
    <text evidence="3">The sequence shown here is derived from an EMBL/GenBank/DDBJ whole genome shotgun (WGS) entry which is preliminary data.</text>
</comment>
<organism evidence="3 4">
    <name type="scientific">Phytophthora fragariae</name>
    <dbReference type="NCBI Taxonomy" id="53985"/>
    <lineage>
        <taxon>Eukaryota</taxon>
        <taxon>Sar</taxon>
        <taxon>Stramenopiles</taxon>
        <taxon>Oomycota</taxon>
        <taxon>Peronosporomycetes</taxon>
        <taxon>Peronosporales</taxon>
        <taxon>Peronosporaceae</taxon>
        <taxon>Phytophthora</taxon>
    </lineage>
</organism>
<reference evidence="3 4" key="1">
    <citation type="submission" date="2018-08" db="EMBL/GenBank/DDBJ databases">
        <title>Genomic investigation of the strawberry pathogen Phytophthora fragariae indicates pathogenicity is determined by transcriptional variation in three key races.</title>
        <authorList>
            <person name="Adams T.M."/>
            <person name="Armitage A.D."/>
            <person name="Sobczyk M.K."/>
            <person name="Bates H.J."/>
            <person name="Dunwell J.M."/>
            <person name="Nellist C.F."/>
            <person name="Harrison R.J."/>
        </authorList>
    </citation>
    <scope>NUCLEOTIDE SEQUENCE [LARGE SCALE GENOMIC DNA]</scope>
    <source>
        <strain evidence="3 4">A4</strain>
        <strain evidence="2 6">ONT-3</strain>
        <strain evidence="1 5">SCRP245</strain>
    </source>
</reference>
<evidence type="ECO:0000313" key="4">
    <source>
        <dbReference type="Proteomes" id="UP000437068"/>
    </source>
</evidence>
<evidence type="ECO:0000313" key="5">
    <source>
        <dbReference type="Proteomes" id="UP000460718"/>
    </source>
</evidence>
<dbReference type="Proteomes" id="UP000437068">
    <property type="component" value="Unassembled WGS sequence"/>
</dbReference>
<accession>A0A6A4BN09</accession>
<evidence type="ECO:0000313" key="6">
    <source>
        <dbReference type="Proteomes" id="UP000488956"/>
    </source>
</evidence>
<dbReference type="Proteomes" id="UP000460718">
    <property type="component" value="Unassembled WGS sequence"/>
</dbReference>
<evidence type="ECO:0000313" key="2">
    <source>
        <dbReference type="EMBL" id="KAE9092052.1"/>
    </source>
</evidence>
<name>A0A6A4BN09_9STRA</name>
<evidence type="ECO:0000313" key="3">
    <source>
        <dbReference type="EMBL" id="KAE9277040.1"/>
    </source>
</evidence>
<evidence type="ECO:0000313" key="1">
    <source>
        <dbReference type="EMBL" id="KAE8972989.1"/>
    </source>
</evidence>
<sequence>MVTTVPVVKFRADQLVARWFCVGLSANGSCDVADIDAEQDGGHDHTATQA</sequence>
<dbReference type="EMBL" id="QXFX01001336">
    <property type="protein sequence ID" value="KAE9092052.1"/>
    <property type="molecule type" value="Genomic_DNA"/>
</dbReference>
<dbReference type="Proteomes" id="UP000488956">
    <property type="component" value="Unassembled WGS sequence"/>
</dbReference>
<protein>
    <submittedName>
        <fullName evidence="3">Uncharacterized protein</fullName>
    </submittedName>
</protein>
<proteinExistence type="predicted"/>